<feature type="domain" description="FAD-binding PCMH-type" evidence="6">
    <location>
        <begin position="33"/>
        <end position="201"/>
    </location>
</feature>
<keyword evidence="3" id="KW-0285">Flavoprotein</keyword>
<dbReference type="GO" id="GO:0016491">
    <property type="term" value="F:oxidoreductase activity"/>
    <property type="evidence" value="ECO:0007669"/>
    <property type="project" value="UniProtKB-KW"/>
</dbReference>
<proteinExistence type="inferred from homology"/>
<evidence type="ECO:0000256" key="4">
    <source>
        <dbReference type="ARBA" id="ARBA00022827"/>
    </source>
</evidence>
<dbReference type="Pfam" id="PF01565">
    <property type="entry name" value="FAD_binding_4"/>
    <property type="match status" value="1"/>
</dbReference>
<keyword evidence="5" id="KW-0560">Oxidoreductase</keyword>
<organism evidence="7 8">
    <name type="scientific">Nonomuraea cypriaca</name>
    <dbReference type="NCBI Taxonomy" id="1187855"/>
    <lineage>
        <taxon>Bacteria</taxon>
        <taxon>Bacillati</taxon>
        <taxon>Actinomycetota</taxon>
        <taxon>Actinomycetes</taxon>
        <taxon>Streptosporangiales</taxon>
        <taxon>Streptosporangiaceae</taxon>
        <taxon>Nonomuraea</taxon>
    </lineage>
</organism>
<comment type="cofactor">
    <cofactor evidence="1">
        <name>FAD</name>
        <dbReference type="ChEBI" id="CHEBI:57692"/>
    </cofactor>
</comment>
<dbReference type="Gene3D" id="3.30.465.10">
    <property type="match status" value="1"/>
</dbReference>
<dbReference type="Gene3D" id="3.40.462.20">
    <property type="match status" value="1"/>
</dbReference>
<dbReference type="InterPro" id="IPR016164">
    <property type="entry name" value="FAD-linked_Oxase-like_C"/>
</dbReference>
<dbReference type="InterPro" id="IPR016169">
    <property type="entry name" value="FAD-bd_PCMH_sub2"/>
</dbReference>
<evidence type="ECO:0000259" key="6">
    <source>
        <dbReference type="PROSITE" id="PS51387"/>
    </source>
</evidence>
<evidence type="ECO:0000256" key="5">
    <source>
        <dbReference type="ARBA" id="ARBA00023002"/>
    </source>
</evidence>
<keyword evidence="4" id="KW-0274">FAD</keyword>
<evidence type="ECO:0000256" key="2">
    <source>
        <dbReference type="ARBA" id="ARBA00005466"/>
    </source>
</evidence>
<dbReference type="InterPro" id="IPR016167">
    <property type="entry name" value="FAD-bd_PCMH_sub1"/>
</dbReference>
<dbReference type="PANTHER" id="PTHR42973:SF39">
    <property type="entry name" value="FAD-BINDING PCMH-TYPE DOMAIN-CONTAINING PROTEIN"/>
    <property type="match status" value="1"/>
</dbReference>
<dbReference type="Pfam" id="PF08031">
    <property type="entry name" value="BBE"/>
    <property type="match status" value="1"/>
</dbReference>
<dbReference type="InterPro" id="IPR006094">
    <property type="entry name" value="Oxid_FAD_bind_N"/>
</dbReference>
<dbReference type="InterPro" id="IPR036318">
    <property type="entry name" value="FAD-bd_PCMH-like_sf"/>
</dbReference>
<comment type="similarity">
    <text evidence="2">Belongs to the oxygen-dependent FAD-linked oxidoreductase family.</text>
</comment>
<evidence type="ECO:0000313" key="7">
    <source>
        <dbReference type="EMBL" id="MBF8186054.1"/>
    </source>
</evidence>
<dbReference type="SUPFAM" id="SSF55103">
    <property type="entry name" value="FAD-linked oxidases, C-terminal domain"/>
    <property type="match status" value="1"/>
</dbReference>
<evidence type="ECO:0000313" key="8">
    <source>
        <dbReference type="Proteomes" id="UP000605361"/>
    </source>
</evidence>
<evidence type="ECO:0000256" key="3">
    <source>
        <dbReference type="ARBA" id="ARBA00022630"/>
    </source>
</evidence>
<dbReference type="SUPFAM" id="SSF56176">
    <property type="entry name" value="FAD-binding/transporter-associated domain-like"/>
    <property type="match status" value="1"/>
</dbReference>
<dbReference type="Gene3D" id="3.30.43.10">
    <property type="entry name" value="Uridine Diphospho-n-acetylenolpyruvylglucosamine Reductase, domain 2"/>
    <property type="match status" value="1"/>
</dbReference>
<accession>A0A931A7F2</accession>
<dbReference type="InterPro" id="IPR016166">
    <property type="entry name" value="FAD-bd_PCMH"/>
</dbReference>
<keyword evidence="8" id="KW-1185">Reference proteome</keyword>
<sequence length="449" mass="47769">MASGSASWNPMEAMIRRTDPEYDAERTGYQLLAPHEPDLIVPATTAGDVRRAVARAAADGLPVTVQNTGHGLPVTTSGGLLITTGRMDAVTVDPAAGTARIEAGVRWQQVIEEAARHGLAPLSGSSPHVGAVSYTLGGGIGLMARRHGYAADQVRAIDVVTADARARHVTPDGDPDLFWALVGGRGNFGVVTALEIGLVPVERLYGGGLYFDAGLVGDTLRTWSDWTRALPDEMTSSVAIIPFPDLPQAPAPFRGRTVAHVRVSFTGESEEGEALLRPLRAIGPRLVDTVGELPYTASGAIHNDPKGPAGFFATHDLLRELPPAAVDPLLDVPGRVVEIRHLGGALSKPQGSPNSVGNRDAQYLVGVLSPGLAPGTETRTPRLAHEKVRRALETWSTGGRALNFLYGENATQEEVRKAYEPEDYRRLTALKSQWDPAHLFRLGHAVPPA</sequence>
<gene>
    <name evidence="7" type="ORF">ITP53_09910</name>
</gene>
<dbReference type="GO" id="GO:0071949">
    <property type="term" value="F:FAD binding"/>
    <property type="evidence" value="ECO:0007669"/>
    <property type="project" value="InterPro"/>
</dbReference>
<dbReference type="InterPro" id="IPR050416">
    <property type="entry name" value="FAD-linked_Oxidoreductase"/>
</dbReference>
<dbReference type="InterPro" id="IPR012951">
    <property type="entry name" value="BBE"/>
</dbReference>
<dbReference type="AlphaFoldDB" id="A0A931A7F2"/>
<reference evidence="7" key="1">
    <citation type="submission" date="2020-11" db="EMBL/GenBank/DDBJ databases">
        <title>Whole-genome analyses of Nonomuraea sp. K274.</title>
        <authorList>
            <person name="Veyisoglu A."/>
        </authorList>
    </citation>
    <scope>NUCLEOTIDE SEQUENCE</scope>
    <source>
        <strain evidence="7">K274</strain>
    </source>
</reference>
<dbReference type="EMBL" id="JADOGI010000021">
    <property type="protein sequence ID" value="MBF8186054.1"/>
    <property type="molecule type" value="Genomic_DNA"/>
</dbReference>
<comment type="caution">
    <text evidence="7">The sequence shown here is derived from an EMBL/GenBank/DDBJ whole genome shotgun (WGS) entry which is preliminary data.</text>
</comment>
<dbReference type="Proteomes" id="UP000605361">
    <property type="component" value="Unassembled WGS sequence"/>
</dbReference>
<name>A0A931A7F2_9ACTN</name>
<dbReference type="PROSITE" id="PS51387">
    <property type="entry name" value="FAD_PCMH"/>
    <property type="match status" value="1"/>
</dbReference>
<dbReference type="PANTHER" id="PTHR42973">
    <property type="entry name" value="BINDING OXIDOREDUCTASE, PUTATIVE (AFU_ORTHOLOGUE AFUA_1G17690)-RELATED"/>
    <property type="match status" value="1"/>
</dbReference>
<protein>
    <submittedName>
        <fullName evidence="7">FAD-binding oxidoreductase</fullName>
    </submittedName>
</protein>
<evidence type="ECO:0000256" key="1">
    <source>
        <dbReference type="ARBA" id="ARBA00001974"/>
    </source>
</evidence>